<evidence type="ECO:0000313" key="3">
    <source>
        <dbReference type="Proteomes" id="UP000607653"/>
    </source>
</evidence>
<organism evidence="2 3">
    <name type="scientific">Nelumbo nucifera</name>
    <name type="common">Sacred lotus</name>
    <dbReference type="NCBI Taxonomy" id="4432"/>
    <lineage>
        <taxon>Eukaryota</taxon>
        <taxon>Viridiplantae</taxon>
        <taxon>Streptophyta</taxon>
        <taxon>Embryophyta</taxon>
        <taxon>Tracheophyta</taxon>
        <taxon>Spermatophyta</taxon>
        <taxon>Magnoliopsida</taxon>
        <taxon>Proteales</taxon>
        <taxon>Nelumbonaceae</taxon>
        <taxon>Nelumbo</taxon>
    </lineage>
</organism>
<dbReference type="Proteomes" id="UP000607653">
    <property type="component" value="Unassembled WGS sequence"/>
</dbReference>
<comment type="caution">
    <text evidence="2">The sequence shown here is derived from an EMBL/GenBank/DDBJ whole genome shotgun (WGS) entry which is preliminary data.</text>
</comment>
<keyword evidence="3" id="KW-1185">Reference proteome</keyword>
<evidence type="ECO:0000313" key="2">
    <source>
        <dbReference type="EMBL" id="DAD34065.1"/>
    </source>
</evidence>
<name>A0A822YSL5_NELNU</name>
<accession>A0A822YSL5</accession>
<feature type="region of interest" description="Disordered" evidence="1">
    <location>
        <begin position="47"/>
        <end position="82"/>
    </location>
</feature>
<proteinExistence type="predicted"/>
<evidence type="ECO:0000256" key="1">
    <source>
        <dbReference type="SAM" id="MobiDB-lite"/>
    </source>
</evidence>
<protein>
    <submittedName>
        <fullName evidence="2">Uncharacterized protein</fullName>
    </submittedName>
</protein>
<sequence length="82" mass="9272">MTEVVTLVVGCGTGKQIWKHLEDYLLQKETCFSRTNSEHFKKAPCRLRNTQAPYPPLDQRVSKGIKSRADEAIGRKKNLASP</sequence>
<gene>
    <name evidence="2" type="ORF">HUJ06_004705</name>
</gene>
<reference evidence="2 3" key="1">
    <citation type="journal article" date="2020" name="Mol. Biol. Evol.">
        <title>Distinct Expression and Methylation Patterns for Genes with Different Fates following a Single Whole-Genome Duplication in Flowering Plants.</title>
        <authorList>
            <person name="Shi T."/>
            <person name="Rahmani R.S."/>
            <person name="Gugger P.F."/>
            <person name="Wang M."/>
            <person name="Li H."/>
            <person name="Zhang Y."/>
            <person name="Li Z."/>
            <person name="Wang Q."/>
            <person name="Van de Peer Y."/>
            <person name="Marchal K."/>
            <person name="Chen J."/>
        </authorList>
    </citation>
    <scope>NUCLEOTIDE SEQUENCE [LARGE SCALE GENOMIC DNA]</scope>
    <source>
        <tissue evidence="2">Leaf</tissue>
    </source>
</reference>
<dbReference type="AlphaFoldDB" id="A0A822YSL5"/>
<dbReference type="EMBL" id="DUZY01000004">
    <property type="protein sequence ID" value="DAD34065.1"/>
    <property type="molecule type" value="Genomic_DNA"/>
</dbReference>